<proteinExistence type="predicted"/>
<name>A0A1X0WSD6_STROR</name>
<dbReference type="EMBL" id="LNVG01000015">
    <property type="protein sequence ID" value="ORJ29676.1"/>
    <property type="molecule type" value="Genomic_DNA"/>
</dbReference>
<keyword evidence="1" id="KW-0175">Coiled coil</keyword>
<evidence type="ECO:0000256" key="1">
    <source>
        <dbReference type="SAM" id="Coils"/>
    </source>
</evidence>
<feature type="coiled-coil region" evidence="1">
    <location>
        <begin position="15"/>
        <end position="59"/>
    </location>
</feature>
<evidence type="ECO:0008006" key="4">
    <source>
        <dbReference type="Google" id="ProtNLM"/>
    </source>
</evidence>
<dbReference type="InterPro" id="IPR007793">
    <property type="entry name" value="DivIVA_fam"/>
</dbReference>
<dbReference type="AlphaFoldDB" id="A0A1X0WSD6"/>
<evidence type="ECO:0000313" key="3">
    <source>
        <dbReference type="Proteomes" id="UP000192789"/>
    </source>
</evidence>
<comment type="caution">
    <text evidence="2">The sequence shown here is derived from an EMBL/GenBank/DDBJ whole genome shotgun (WGS) entry which is preliminary data.</text>
</comment>
<sequence length="189" mass="22576">MKKKLFSKSIFGYDVDKVETEIEKLNEQIRQLNVEITLAENVERELAEQVRQYKENESQLIEIPMQAQNSTKEMIVSANKNSIEMKDKYNIQCEEWLISNKEEYDYLNEMLKQILNRRDTMMTTLEKLLEHYIVDLDSIHLSLDKEYKLKELDLLKEEAKKDEEKNIINFPSQEDDQNDIPLLTIRKVK</sequence>
<evidence type="ECO:0000313" key="2">
    <source>
        <dbReference type="EMBL" id="ORJ29676.1"/>
    </source>
</evidence>
<dbReference type="Pfam" id="PF05103">
    <property type="entry name" value="DivIVA"/>
    <property type="match status" value="1"/>
</dbReference>
<organism evidence="2 3">
    <name type="scientific">Streptococcus oralis subsp. tigurinus</name>
    <dbReference type="NCBI Taxonomy" id="1077464"/>
    <lineage>
        <taxon>Bacteria</taxon>
        <taxon>Bacillati</taxon>
        <taxon>Bacillota</taxon>
        <taxon>Bacilli</taxon>
        <taxon>Lactobacillales</taxon>
        <taxon>Streptococcaceae</taxon>
        <taxon>Streptococcus</taxon>
    </lineage>
</organism>
<reference evidence="2 3" key="1">
    <citation type="journal article" date="2016" name="PLoS ONE">
        <title>Comparative Genomics Analysis of Streptococcus tigurinus Strains Identifies Genetic Elements Specifically and Uniquely Present in Highly Virulent Strains.</title>
        <authorList>
            <person name="Diene S.M."/>
            <person name="Francois P."/>
            <person name="Zbinden A."/>
            <person name="Entenza J.M."/>
            <person name="Resch G."/>
        </authorList>
    </citation>
    <scope>NUCLEOTIDE SEQUENCE [LARGE SCALE GENOMIC DNA]</scope>
    <source>
        <strain evidence="2 3">AZ_14</strain>
    </source>
</reference>
<gene>
    <name evidence="2" type="ORF">ATE35_09680</name>
</gene>
<dbReference type="Proteomes" id="UP000192789">
    <property type="component" value="Unassembled WGS sequence"/>
</dbReference>
<protein>
    <recommendedName>
        <fullName evidence="4">DivIVA protein</fullName>
    </recommendedName>
</protein>
<accession>A0A1X0WSD6</accession>
<dbReference type="RefSeq" id="WP_084933827.1">
    <property type="nucleotide sequence ID" value="NZ_LNVG01000015.1"/>
</dbReference>